<reference evidence="4" key="1">
    <citation type="submission" date="2019-03" db="EMBL/GenBank/DDBJ databases">
        <title>Lake Tanganyika Metagenome-Assembled Genomes (MAGs).</title>
        <authorList>
            <person name="Tran P."/>
        </authorList>
    </citation>
    <scope>NUCLEOTIDE SEQUENCE</scope>
    <source>
        <strain evidence="4">K_DeepCast_150m_m2_040</strain>
    </source>
</reference>
<dbReference type="CDD" id="cd09178">
    <property type="entry name" value="PLDc_N_Snf2_like"/>
    <property type="match status" value="1"/>
</dbReference>
<protein>
    <submittedName>
        <fullName evidence="4">NgoFVII family restriction endonuclease</fullName>
    </submittedName>
</protein>
<dbReference type="InterPro" id="IPR038718">
    <property type="entry name" value="SNF2-like_sf"/>
</dbReference>
<feature type="domain" description="Helicase ATP-binding" evidence="2">
    <location>
        <begin position="267"/>
        <end position="405"/>
    </location>
</feature>
<evidence type="ECO:0000256" key="1">
    <source>
        <dbReference type="ARBA" id="ARBA00022801"/>
    </source>
</evidence>
<evidence type="ECO:0000313" key="5">
    <source>
        <dbReference type="Proteomes" id="UP000779900"/>
    </source>
</evidence>
<keyword evidence="4" id="KW-0540">Nuclease</keyword>
<evidence type="ECO:0000259" key="3">
    <source>
        <dbReference type="PROSITE" id="PS51194"/>
    </source>
</evidence>
<dbReference type="GO" id="GO:0016787">
    <property type="term" value="F:hydrolase activity"/>
    <property type="evidence" value="ECO:0007669"/>
    <property type="project" value="UniProtKB-KW"/>
</dbReference>
<proteinExistence type="predicted"/>
<dbReference type="Gene3D" id="3.40.50.10810">
    <property type="entry name" value="Tandem AAA-ATPase domain"/>
    <property type="match status" value="2"/>
</dbReference>
<dbReference type="SUPFAM" id="SSF52540">
    <property type="entry name" value="P-loop containing nucleoside triphosphate hydrolases"/>
    <property type="match status" value="2"/>
</dbReference>
<organism evidence="4 5">
    <name type="scientific">candidate division WOR-3 bacterium</name>
    <dbReference type="NCBI Taxonomy" id="2052148"/>
    <lineage>
        <taxon>Bacteria</taxon>
        <taxon>Bacteria division WOR-3</taxon>
    </lineage>
</organism>
<feature type="domain" description="Helicase C-terminal" evidence="3">
    <location>
        <begin position="717"/>
        <end position="877"/>
    </location>
</feature>
<accession>A0A937XD37</accession>
<dbReference type="InterPro" id="IPR014001">
    <property type="entry name" value="Helicase_ATP-bd"/>
</dbReference>
<dbReference type="SMART" id="SM00490">
    <property type="entry name" value="HELICc"/>
    <property type="match status" value="1"/>
</dbReference>
<sequence>MPRIFDNIEQPLVTALCDTLAVSERADFCVGYFNLRGWKQIDRCIERWSGGEGHCCRLLVGMPQHENEELRAALSLVGRNGLLDNRTAQRLRKVLAQEFRDQLAVGAPTNADEAGLRRLAGQIRAKKVVVKLFLANPLHAKLYLLFRPDPVNPRVGFLGSSNLTMAGLSKQGELNVDVMEHDATAKLAQWFSDRWNDHWCIDISSELLEIIELSWAREDSIPPYNIYLKMAYHLSEEARVGLRDFRLPKIFGDKLFAFQVAAVKIAAHHLNKRRGVVIADVVGLGKTLMASAVARIFQEDPYNLETLIICPKNLERMWESYREDYGLIGKVLPLSVAIKKLPDTKRYRLVVIDESHNLRSGEGKTFGAVRDYIERNDSRVVLLTATPYNKSFDDLYSQLRLFVAPEKDIGIRPEEYIRQIGEPEFAHRHQCPPRSLEAFSYSHEADDWRELMRLYMVRRTRSFIKDNYAQTDSETGRKYLSLEDGSKAPFPTRVPKTLKFPVTDKNSGDQYARMFSDDVVDTINHLFLPRYGLGNYLKPDPHKPPTPAEAKVIDDLSRAGKRLMGFCRTGMFKRLESSGASFELSVRRHILRNYVYLHAIANGLDLPIGTQDSDLLDTRKNDADGEVLEIDENDNGRSPDSAGDEAATLTSEADYRKQAASVYGEYQIRGGRRFRWLRPSLFGKTLAEDVKADADALMGVLKRCGKWDPTHDAKLARLEQLLKKDHPTEKVLVFSQFADTVDYVTRELSARGIKALAGATGQSDDPTALAWRFSPVSNDRRDNVAPSDELRVLIATDVLSEGQNLQDCHVVVNFDLPWAIIRLVQRAGRVDRIGQHAETIPCCSFLPADGVEKILRLRARVRQRLDENREVVGTDEAFFDDDKDDQSVRDLFTEKAGIYDDEKDSEVDLASQAFQIWQNAIKQDPKLEKLVTELPPVVFSAKAHDKSQGGPAGVLVYMKTEDDYDALAWMNQTGDSASESQHVILKAAQCPPQEPALLRAENHHELVRKGVELLMKEERTAGGQLGKPSSARHRTYDRLTRYAAGVKGTLLHTEALARTIDAIMHYPLRQAAIDALNRLLRIDAPDEDMAKLAVSLWEQDKLCLVPQDGEPVEPRIICSLGLRPKA</sequence>
<dbReference type="CDD" id="cd18793">
    <property type="entry name" value="SF2_C_SNF"/>
    <property type="match status" value="1"/>
</dbReference>
<dbReference type="Gene3D" id="3.40.50.300">
    <property type="entry name" value="P-loop containing nucleotide triphosphate hydrolases"/>
    <property type="match status" value="1"/>
</dbReference>
<dbReference type="InterPro" id="IPR049730">
    <property type="entry name" value="SNF2/RAD54-like_C"/>
</dbReference>
<dbReference type="InterPro" id="IPR027417">
    <property type="entry name" value="P-loop_NTPase"/>
</dbReference>
<dbReference type="PANTHER" id="PTHR45766">
    <property type="entry name" value="DNA ANNEALING HELICASE AND ENDONUCLEASE ZRANB3 FAMILY MEMBER"/>
    <property type="match status" value="1"/>
</dbReference>
<comment type="caution">
    <text evidence="4">The sequence shown here is derived from an EMBL/GenBank/DDBJ whole genome shotgun (WGS) entry which is preliminary data.</text>
</comment>
<evidence type="ECO:0000313" key="4">
    <source>
        <dbReference type="EMBL" id="MBM3331490.1"/>
    </source>
</evidence>
<dbReference type="SMART" id="SM00487">
    <property type="entry name" value="DEXDc"/>
    <property type="match status" value="1"/>
</dbReference>
<dbReference type="AlphaFoldDB" id="A0A937XD37"/>
<dbReference type="Gene3D" id="3.30.870.10">
    <property type="entry name" value="Endonuclease Chain A"/>
    <property type="match status" value="1"/>
</dbReference>
<name>A0A937XD37_UNCW3</name>
<dbReference type="PROSITE" id="PS51192">
    <property type="entry name" value="HELICASE_ATP_BIND_1"/>
    <property type="match status" value="1"/>
</dbReference>
<dbReference type="GO" id="GO:0004519">
    <property type="term" value="F:endonuclease activity"/>
    <property type="evidence" value="ECO:0007669"/>
    <property type="project" value="UniProtKB-KW"/>
</dbReference>
<dbReference type="PANTHER" id="PTHR45766:SF6">
    <property type="entry name" value="SWI_SNF-RELATED MATRIX-ASSOCIATED ACTIN-DEPENDENT REGULATOR OF CHROMATIN SUBFAMILY A-LIKE PROTEIN 1"/>
    <property type="match status" value="1"/>
</dbReference>
<keyword evidence="4" id="KW-0255">Endonuclease</keyword>
<dbReference type="EMBL" id="VGIR01000031">
    <property type="protein sequence ID" value="MBM3331490.1"/>
    <property type="molecule type" value="Genomic_DNA"/>
</dbReference>
<dbReference type="Pfam" id="PF00271">
    <property type="entry name" value="Helicase_C"/>
    <property type="match status" value="1"/>
</dbReference>
<dbReference type="Proteomes" id="UP000779900">
    <property type="component" value="Unassembled WGS sequence"/>
</dbReference>
<keyword evidence="1" id="KW-0378">Hydrolase</keyword>
<dbReference type="InterPro" id="IPR001650">
    <property type="entry name" value="Helicase_C-like"/>
</dbReference>
<gene>
    <name evidence="4" type="ORF">FJY68_06510</name>
</gene>
<dbReference type="PROSITE" id="PS51194">
    <property type="entry name" value="HELICASE_CTER"/>
    <property type="match status" value="1"/>
</dbReference>
<evidence type="ECO:0000259" key="2">
    <source>
        <dbReference type="PROSITE" id="PS51192"/>
    </source>
</evidence>